<comment type="subcellular location">
    <subcellularLocation>
        <location evidence="1">Membrane</location>
        <topology evidence="1">Single-pass membrane protein</topology>
    </subcellularLocation>
</comment>
<dbReference type="CDD" id="cd03404">
    <property type="entry name" value="SPFH_HflK"/>
    <property type="match status" value="1"/>
</dbReference>
<dbReference type="SMART" id="SM00244">
    <property type="entry name" value="PHB"/>
    <property type="match status" value="1"/>
</dbReference>
<reference evidence="10 11" key="1">
    <citation type="submission" date="2017-03" db="EMBL/GenBank/DDBJ databases">
        <authorList>
            <person name="Afonso C.L."/>
            <person name="Miller P.J."/>
            <person name="Scott M.A."/>
            <person name="Spackman E."/>
            <person name="Goraichik I."/>
            <person name="Dimitrov K.M."/>
            <person name="Suarez D.L."/>
            <person name="Swayne D.E."/>
        </authorList>
    </citation>
    <scope>NUCLEOTIDE SEQUENCE [LARGE SCALE GENOMIC DNA]</scope>
    <source>
        <strain evidence="10 11">CECT 7751</strain>
    </source>
</reference>
<dbReference type="EMBL" id="FWFN01000001">
    <property type="protein sequence ID" value="SLN15502.1"/>
    <property type="molecule type" value="Genomic_DNA"/>
</dbReference>
<dbReference type="InterPro" id="IPR001107">
    <property type="entry name" value="Band_7"/>
</dbReference>
<evidence type="ECO:0000259" key="9">
    <source>
        <dbReference type="SMART" id="SM00244"/>
    </source>
</evidence>
<keyword evidence="10" id="KW-0645">Protease</keyword>
<keyword evidence="3" id="KW-0812">Transmembrane</keyword>
<keyword evidence="5" id="KW-0472">Membrane</keyword>
<dbReference type="InterPro" id="IPR050710">
    <property type="entry name" value="Band7/mec-2_domain"/>
</dbReference>
<evidence type="ECO:0000256" key="2">
    <source>
        <dbReference type="ARBA" id="ARBA00006971"/>
    </source>
</evidence>
<dbReference type="PANTHER" id="PTHR43327:SF2">
    <property type="entry name" value="MODULATOR OF FTSH PROTEASE HFLK"/>
    <property type="match status" value="1"/>
</dbReference>
<feature type="domain" description="Band 7" evidence="9">
    <location>
        <begin position="106"/>
        <end position="274"/>
    </location>
</feature>
<feature type="compositionally biased region" description="Gly residues" evidence="8">
    <location>
        <begin position="65"/>
        <end position="82"/>
    </location>
</feature>
<organism evidence="10 11">
    <name type="scientific">Pseudooceanicola marinus</name>
    <dbReference type="NCBI Taxonomy" id="396013"/>
    <lineage>
        <taxon>Bacteria</taxon>
        <taxon>Pseudomonadati</taxon>
        <taxon>Pseudomonadota</taxon>
        <taxon>Alphaproteobacteria</taxon>
        <taxon>Rhodobacterales</taxon>
        <taxon>Paracoccaceae</taxon>
        <taxon>Pseudooceanicola</taxon>
    </lineage>
</organism>
<dbReference type="PANTHER" id="PTHR43327">
    <property type="entry name" value="STOMATIN-LIKE PROTEIN 2, MITOCHONDRIAL"/>
    <property type="match status" value="1"/>
</dbReference>
<dbReference type="GO" id="GO:0016020">
    <property type="term" value="C:membrane"/>
    <property type="evidence" value="ECO:0007669"/>
    <property type="project" value="UniProtKB-SubCell"/>
</dbReference>
<gene>
    <name evidence="10" type="primary">hflK</name>
    <name evidence="10" type="ORF">PSM7751_00422</name>
</gene>
<protein>
    <recommendedName>
        <fullName evidence="6">Protein HflK</fullName>
    </recommendedName>
</protein>
<dbReference type="NCBIfam" id="TIGR01933">
    <property type="entry name" value="hflK"/>
    <property type="match status" value="1"/>
</dbReference>
<dbReference type="AlphaFoldDB" id="A0A1X6YAW7"/>
<keyword evidence="10" id="KW-0378">Hydrolase</keyword>
<dbReference type="RefSeq" id="WP_085886328.1">
    <property type="nucleotide sequence ID" value="NZ_FWFN01000001.1"/>
</dbReference>
<dbReference type="OrthoDB" id="9779595at2"/>
<feature type="region of interest" description="Disordered" evidence="8">
    <location>
        <begin position="62"/>
        <end position="82"/>
    </location>
</feature>
<dbReference type="Gene3D" id="3.30.479.30">
    <property type="entry name" value="Band 7 domain"/>
    <property type="match status" value="1"/>
</dbReference>
<comment type="subunit">
    <text evidence="6">HflC and HflK may interact to form a multimeric complex.</text>
</comment>
<dbReference type="SUPFAM" id="SSF117892">
    <property type="entry name" value="Band 7/SPFH domain"/>
    <property type="match status" value="1"/>
</dbReference>
<keyword evidence="4" id="KW-1133">Transmembrane helix</keyword>
<dbReference type="Proteomes" id="UP000193963">
    <property type="component" value="Unassembled WGS sequence"/>
</dbReference>
<evidence type="ECO:0000256" key="8">
    <source>
        <dbReference type="SAM" id="MobiDB-lite"/>
    </source>
</evidence>
<dbReference type="InterPro" id="IPR036013">
    <property type="entry name" value="Band_7/SPFH_dom_sf"/>
</dbReference>
<keyword evidence="7" id="KW-0175">Coiled coil</keyword>
<evidence type="ECO:0000313" key="11">
    <source>
        <dbReference type="Proteomes" id="UP000193963"/>
    </source>
</evidence>
<feature type="compositionally biased region" description="Gly residues" evidence="8">
    <location>
        <begin position="1"/>
        <end position="38"/>
    </location>
</feature>
<name>A0A1X6YAW7_9RHOB</name>
<dbReference type="Pfam" id="PF01145">
    <property type="entry name" value="Band_7"/>
    <property type="match status" value="1"/>
</dbReference>
<dbReference type="GO" id="GO:0008233">
    <property type="term" value="F:peptidase activity"/>
    <property type="evidence" value="ECO:0007669"/>
    <property type="project" value="UniProtKB-KW"/>
</dbReference>
<comment type="similarity">
    <text evidence="2 6">Belongs to the band 7/mec-2 family. HflK subfamily.</text>
</comment>
<comment type="function">
    <text evidence="6">HflC and HflK could encode or regulate a protease.</text>
</comment>
<evidence type="ECO:0000256" key="5">
    <source>
        <dbReference type="ARBA" id="ARBA00023136"/>
    </source>
</evidence>
<keyword evidence="11" id="KW-1185">Reference proteome</keyword>
<feature type="compositionally biased region" description="Basic and acidic residues" evidence="8">
    <location>
        <begin position="39"/>
        <end position="48"/>
    </location>
</feature>
<evidence type="ECO:0000256" key="6">
    <source>
        <dbReference type="RuleBase" id="RU364113"/>
    </source>
</evidence>
<feature type="region of interest" description="Disordered" evidence="8">
    <location>
        <begin position="1"/>
        <end position="48"/>
    </location>
</feature>
<dbReference type="InterPro" id="IPR010201">
    <property type="entry name" value="HflK"/>
</dbReference>
<evidence type="ECO:0000256" key="1">
    <source>
        <dbReference type="ARBA" id="ARBA00004167"/>
    </source>
</evidence>
<sequence>MAGENGGPWGGGGGGRPTPPSGGNGGNRGGQNGGQGGGGRDDKPNIPDIDELVRKGQDQLRVLMGGRGNGGGQSGGGGGMGGGGPLVSRSMVGLGLILAFIGWLFASVYTVRPDEQSVELFLGEYSSTGQPGLNFAPWPLVTHEVIAVTRERIVDVGVGGRGAQAGLMLTGDENIVDIDFQVVWNITDPAQFLFNLRDPQMTISAVSESAMREIIAQSELSPILNRDRGAIASRLQDLIQSTLDSYGAGMNVIRVNFDKADPPSEVIDAFREVQAAEQQRERLTNEADAYANRVTAEARGQAAQLRQEAEGYRAQVVNEAEGQASRFSAVLDEYRKAPEVTRKRLYLEAMEEVLGDVNKVIVDGEAGSGVLPYLPLNQLAPGSAGQSNQ</sequence>
<feature type="coiled-coil region" evidence="7">
    <location>
        <begin position="266"/>
        <end position="315"/>
    </location>
</feature>
<evidence type="ECO:0000256" key="4">
    <source>
        <dbReference type="ARBA" id="ARBA00022989"/>
    </source>
</evidence>
<dbReference type="GO" id="GO:0006508">
    <property type="term" value="P:proteolysis"/>
    <property type="evidence" value="ECO:0007669"/>
    <property type="project" value="UniProtKB-KW"/>
</dbReference>
<evidence type="ECO:0000256" key="7">
    <source>
        <dbReference type="SAM" id="Coils"/>
    </source>
</evidence>
<proteinExistence type="inferred from homology"/>
<evidence type="ECO:0000313" key="10">
    <source>
        <dbReference type="EMBL" id="SLN15502.1"/>
    </source>
</evidence>
<evidence type="ECO:0000256" key="3">
    <source>
        <dbReference type="ARBA" id="ARBA00022692"/>
    </source>
</evidence>
<accession>A0A1X6YAW7</accession>